<reference evidence="1 2" key="1">
    <citation type="journal article" date="2020" name="G3 (Bethesda)">
        <title>Improved Reference Genome for Cyclotella cryptica CCMP332, a Model for Cell Wall Morphogenesis, Salinity Adaptation, and Lipid Production in Diatoms (Bacillariophyta).</title>
        <authorList>
            <person name="Roberts W.R."/>
            <person name="Downey K.M."/>
            <person name="Ruck E.C."/>
            <person name="Traller J.C."/>
            <person name="Alverson A.J."/>
        </authorList>
    </citation>
    <scope>NUCLEOTIDE SEQUENCE [LARGE SCALE GENOMIC DNA]</scope>
    <source>
        <strain evidence="1 2">CCMP332</strain>
    </source>
</reference>
<accession>A0ABD3Q6A3</accession>
<sequence length="187" mass="20050">MCDRVFKLIFLLDEKDMAHVQVPFNAVIAIVGMSKEEVFCLGIFLSVPDDAARFLAVVVGRKEVVDGLAVDALVDAASASTSLFLAAFNSGVNSDTSFSNMENASSGHENDKTAASRYVSNSVDRRSFASSLFASKISAAKTFSPCFMYKMIMLANASDGKDVLDTNRLNLCIPLIGSTSTLLKTPL</sequence>
<gene>
    <name evidence="1" type="ORF">HJC23_008255</name>
</gene>
<evidence type="ECO:0000313" key="2">
    <source>
        <dbReference type="Proteomes" id="UP001516023"/>
    </source>
</evidence>
<dbReference type="AlphaFoldDB" id="A0ABD3Q6A3"/>
<evidence type="ECO:0000313" key="1">
    <source>
        <dbReference type="EMBL" id="KAL3795768.1"/>
    </source>
</evidence>
<organism evidence="1 2">
    <name type="scientific">Cyclotella cryptica</name>
    <dbReference type="NCBI Taxonomy" id="29204"/>
    <lineage>
        <taxon>Eukaryota</taxon>
        <taxon>Sar</taxon>
        <taxon>Stramenopiles</taxon>
        <taxon>Ochrophyta</taxon>
        <taxon>Bacillariophyta</taxon>
        <taxon>Coscinodiscophyceae</taxon>
        <taxon>Thalassiosirophycidae</taxon>
        <taxon>Stephanodiscales</taxon>
        <taxon>Stephanodiscaceae</taxon>
        <taxon>Cyclotella</taxon>
    </lineage>
</organism>
<dbReference type="Proteomes" id="UP001516023">
    <property type="component" value="Unassembled WGS sequence"/>
</dbReference>
<name>A0ABD3Q6A3_9STRA</name>
<comment type="caution">
    <text evidence="1">The sequence shown here is derived from an EMBL/GenBank/DDBJ whole genome shotgun (WGS) entry which is preliminary data.</text>
</comment>
<keyword evidence="2" id="KW-1185">Reference proteome</keyword>
<proteinExistence type="predicted"/>
<dbReference type="EMBL" id="JABMIG020000068">
    <property type="protein sequence ID" value="KAL3795768.1"/>
    <property type="molecule type" value="Genomic_DNA"/>
</dbReference>
<protein>
    <submittedName>
        <fullName evidence="1">Uncharacterized protein</fullName>
    </submittedName>
</protein>